<proteinExistence type="predicted"/>
<dbReference type="RefSeq" id="WP_305009126.1">
    <property type="nucleotide sequence ID" value="NZ_JAUQSY010000024.1"/>
</dbReference>
<reference evidence="1" key="1">
    <citation type="submission" date="2023-07" db="EMBL/GenBank/DDBJ databases">
        <authorList>
            <person name="Kim M.K."/>
        </authorList>
    </citation>
    <scope>NUCLEOTIDE SEQUENCE</scope>
    <source>
        <strain evidence="1">ASUV-10-1</strain>
    </source>
</reference>
<evidence type="ECO:0000313" key="1">
    <source>
        <dbReference type="EMBL" id="MDO7877672.1"/>
    </source>
</evidence>
<organism evidence="1 2">
    <name type="scientific">Hymenobacter aranciens</name>
    <dbReference type="NCBI Taxonomy" id="3063996"/>
    <lineage>
        <taxon>Bacteria</taxon>
        <taxon>Pseudomonadati</taxon>
        <taxon>Bacteroidota</taxon>
        <taxon>Cytophagia</taxon>
        <taxon>Cytophagales</taxon>
        <taxon>Hymenobacteraceae</taxon>
        <taxon>Hymenobacter</taxon>
    </lineage>
</organism>
<sequence>MRNSEYAALFKGKAQTHQLIRHRDDSPRFARIIVSIDPLQRQVDLLEMQETLLGRLLKPGAGEQVLVLESLQTQYTDNQGDNYQRRRRGAFFILEQVAKGQDAWDVLDRTEQTGEEILGAILEDYADDVKVRWPISSMNADAVGPLHDGTWYGTRFDLEFTTPANAALTYRPEAFTA</sequence>
<gene>
    <name evidence="1" type="ORF">Q5H93_23235</name>
</gene>
<keyword evidence="2" id="KW-1185">Reference proteome</keyword>
<evidence type="ECO:0000313" key="2">
    <source>
        <dbReference type="Proteomes" id="UP001176429"/>
    </source>
</evidence>
<dbReference type="Proteomes" id="UP001176429">
    <property type="component" value="Unassembled WGS sequence"/>
</dbReference>
<protein>
    <recommendedName>
        <fullName evidence="3">DUF4288 domain-containing protein</fullName>
    </recommendedName>
</protein>
<comment type="caution">
    <text evidence="1">The sequence shown here is derived from an EMBL/GenBank/DDBJ whole genome shotgun (WGS) entry which is preliminary data.</text>
</comment>
<accession>A0ABT9BHF1</accession>
<evidence type="ECO:0008006" key="3">
    <source>
        <dbReference type="Google" id="ProtNLM"/>
    </source>
</evidence>
<dbReference type="EMBL" id="JAUQSY010000024">
    <property type="protein sequence ID" value="MDO7877672.1"/>
    <property type="molecule type" value="Genomic_DNA"/>
</dbReference>
<name>A0ABT9BHF1_9BACT</name>